<dbReference type="InterPro" id="IPR002885">
    <property type="entry name" value="PPR_rpt"/>
</dbReference>
<dbReference type="PROSITE" id="PS51375">
    <property type="entry name" value="PPR"/>
    <property type="match status" value="4"/>
</dbReference>
<evidence type="ECO:0000313" key="4">
    <source>
        <dbReference type="Proteomes" id="UP001642360"/>
    </source>
</evidence>
<dbReference type="Gene3D" id="1.25.40.10">
    <property type="entry name" value="Tetratricopeptide repeat domain"/>
    <property type="match status" value="8"/>
</dbReference>
<dbReference type="FunFam" id="1.25.40.10:FF:000353">
    <property type="entry name" value="Pentatricopeptide repeat-containing protein At4g39530"/>
    <property type="match status" value="1"/>
</dbReference>
<dbReference type="InterPro" id="IPR011990">
    <property type="entry name" value="TPR-like_helical_dom_sf"/>
</dbReference>
<feature type="repeat" description="PPR" evidence="2">
    <location>
        <begin position="271"/>
        <end position="305"/>
    </location>
</feature>
<dbReference type="Pfam" id="PF13041">
    <property type="entry name" value="PPR_2"/>
    <property type="match status" value="1"/>
</dbReference>
<name>A0ABC8RGI4_9AQUA</name>
<dbReference type="PANTHER" id="PTHR47926">
    <property type="entry name" value="PENTATRICOPEPTIDE REPEAT-CONTAINING PROTEIN"/>
    <property type="match status" value="1"/>
</dbReference>
<dbReference type="Proteomes" id="UP001642360">
    <property type="component" value="Unassembled WGS sequence"/>
</dbReference>
<gene>
    <name evidence="3" type="ORF">ILEXP_LOCUS11816</name>
</gene>
<reference evidence="3 4" key="1">
    <citation type="submission" date="2024-02" db="EMBL/GenBank/DDBJ databases">
        <authorList>
            <person name="Vignale AGUSTIN F."/>
            <person name="Sosa J E."/>
            <person name="Modenutti C."/>
        </authorList>
    </citation>
    <scope>NUCLEOTIDE SEQUENCE [LARGE SCALE GENOMIC DNA]</scope>
</reference>
<dbReference type="NCBIfam" id="TIGR00756">
    <property type="entry name" value="PPR"/>
    <property type="match status" value="4"/>
</dbReference>
<feature type="repeat" description="PPR" evidence="2">
    <location>
        <begin position="476"/>
        <end position="506"/>
    </location>
</feature>
<dbReference type="Pfam" id="PF01535">
    <property type="entry name" value="PPR"/>
    <property type="match status" value="10"/>
</dbReference>
<sequence length="959" mass="106796">MGSWAIKAKITESITETCATNLLTRASSPYQAFPHRTLQRLLPSQFPLHNAHRKHLLCPFLPIKPFPFMGRTCSQLLHGSAYLCTAFHSFDEMPHTTQSFENAHFYHVLELIQFCTMKPNSLNVIMVHCLALKVGALAHLPISTSLLIVYSRAGDFGSAVTMSDDIRYKDVVVWNAMMTACIKNRHFGAALDFFMEMMEEGRGFDTGTLVIVVSALSNMHKLMQGRVVHGLSLKAGMLPDSFLCNALINMYAKCGDLSSSECMFVGTEWKDLVSWNSMVSSCLYNNYPEKSLWYFREMVSCGEQADHVSLSCAIAASSCLAELGIGQVIHGFVVKLAYQESSHNSVANSLISFYSECGDIDVAEIVFREMVLKDMISWNAMIDGFASNKKNFEAFDLLREMQLAGSVQPDKVTVVTTISICAELMLLREGKTLHGFTTRREMGSNLSVTNSLMDMYSKCNSVEAAEHLFQNMPERDLVSWNTMISGYSHNGCAREAQSLFKKLLHWCSEYSLSTLLAILPSCDSPEHLCLGKLIHCWQLKLEFSNNILAVNSIMFMYINCGDMVASFSLLWRMSAIADTACWNTVIVGCTQSGHFLEALGTFNLMKWEPHVTHDSITLVNVILACGNLELVLDGKLVHGLALKSSAGKDTRVQNALITMYGRFGDMESARLVFNFNNRNLCSWNCMMSAFSQNKDAKKVLELFNALDFEPDEITTVTILSACTQLGVLCYGLQIHGHVFRVGFQRNPFISAALVDMYSNCGRLDISLNIFQSLKEKSVAACSMISAHGFHSNGRKATEVFHEMIESGTSPTKSTFINLLSACSHSGLVNEGICYYNHMFDKFGVEPVTEHHLCIVDMLGRSGRLHEAYDFVRQMPTPPEPGVWGALLSACNYYGDLELGREVANILFGLEPENVGYYISLSNMYVAAGRWSEAVKLRTTIQDNRLKKPAGYSLIDVGQQ</sequence>
<accession>A0ABC8RGI4</accession>
<evidence type="ECO:0000256" key="2">
    <source>
        <dbReference type="PROSITE-ProRule" id="PRU00708"/>
    </source>
</evidence>
<protein>
    <recommendedName>
        <fullName evidence="5">Pentatricopeptide repeat-containing protein</fullName>
    </recommendedName>
</protein>
<dbReference type="InterPro" id="IPR046960">
    <property type="entry name" value="PPR_At4g14850-like_plant"/>
</dbReference>
<feature type="repeat" description="PPR" evidence="2">
    <location>
        <begin position="170"/>
        <end position="204"/>
    </location>
</feature>
<dbReference type="Pfam" id="PF20431">
    <property type="entry name" value="E_motif"/>
    <property type="match status" value="1"/>
</dbReference>
<evidence type="ECO:0008006" key="5">
    <source>
        <dbReference type="Google" id="ProtNLM"/>
    </source>
</evidence>
<dbReference type="EMBL" id="CAUOFW020001365">
    <property type="protein sequence ID" value="CAK9144074.1"/>
    <property type="molecule type" value="Genomic_DNA"/>
</dbReference>
<evidence type="ECO:0000313" key="3">
    <source>
        <dbReference type="EMBL" id="CAK9144074.1"/>
    </source>
</evidence>
<evidence type="ECO:0000256" key="1">
    <source>
        <dbReference type="ARBA" id="ARBA00022737"/>
    </source>
</evidence>
<dbReference type="PANTHER" id="PTHR47926:SF481">
    <property type="entry name" value="TETRATRICOPEPTIDE-LIKE HELICAL DOMAIN SUPERFAMILY"/>
    <property type="match status" value="1"/>
</dbReference>
<keyword evidence="4" id="KW-1185">Reference proteome</keyword>
<keyword evidence="1" id="KW-0677">Repeat</keyword>
<comment type="caution">
    <text evidence="3">The sequence shown here is derived from an EMBL/GenBank/DDBJ whole genome shotgun (WGS) entry which is preliminary data.</text>
</comment>
<organism evidence="3 4">
    <name type="scientific">Ilex paraguariensis</name>
    <name type="common">yerba mate</name>
    <dbReference type="NCBI Taxonomy" id="185542"/>
    <lineage>
        <taxon>Eukaryota</taxon>
        <taxon>Viridiplantae</taxon>
        <taxon>Streptophyta</taxon>
        <taxon>Embryophyta</taxon>
        <taxon>Tracheophyta</taxon>
        <taxon>Spermatophyta</taxon>
        <taxon>Magnoliopsida</taxon>
        <taxon>eudicotyledons</taxon>
        <taxon>Gunneridae</taxon>
        <taxon>Pentapetalae</taxon>
        <taxon>asterids</taxon>
        <taxon>campanulids</taxon>
        <taxon>Aquifoliales</taxon>
        <taxon>Aquifoliaceae</taxon>
        <taxon>Ilex</taxon>
    </lineage>
</organism>
<dbReference type="AlphaFoldDB" id="A0ABC8RGI4"/>
<dbReference type="FunFam" id="1.25.40.10:FF:000975">
    <property type="entry name" value="Pentatricopeptide repeat-containing protein"/>
    <property type="match status" value="1"/>
</dbReference>
<proteinExistence type="predicted"/>
<dbReference type="InterPro" id="IPR046848">
    <property type="entry name" value="E_motif"/>
</dbReference>
<feature type="repeat" description="PPR" evidence="2">
    <location>
        <begin position="374"/>
        <end position="408"/>
    </location>
</feature>